<feature type="region of interest" description="Disordered" evidence="12">
    <location>
        <begin position="377"/>
        <end position="401"/>
    </location>
</feature>
<dbReference type="EC" id="2.2.1.2" evidence="5 11"/>
<dbReference type="Pfam" id="PF00923">
    <property type="entry name" value="TAL_FSA"/>
    <property type="match status" value="1"/>
</dbReference>
<evidence type="ECO:0000256" key="9">
    <source>
        <dbReference type="ARBA" id="ARBA00023270"/>
    </source>
</evidence>
<dbReference type="UniPathway" id="UPA00115">
    <property type="reaction ID" value="UER00414"/>
</dbReference>
<comment type="catalytic activity">
    <reaction evidence="10 11">
        <text>D-sedoheptulose 7-phosphate + D-glyceraldehyde 3-phosphate = D-erythrose 4-phosphate + beta-D-fructose 6-phosphate</text>
        <dbReference type="Rhea" id="RHEA:17053"/>
        <dbReference type="ChEBI" id="CHEBI:16897"/>
        <dbReference type="ChEBI" id="CHEBI:57483"/>
        <dbReference type="ChEBI" id="CHEBI:57634"/>
        <dbReference type="ChEBI" id="CHEBI:59776"/>
        <dbReference type="EC" id="2.2.1.2"/>
    </reaction>
</comment>
<dbReference type="GO" id="GO:0006098">
    <property type="term" value="P:pentose-phosphate shunt"/>
    <property type="evidence" value="ECO:0007669"/>
    <property type="project" value="UniProtKB-UniRule"/>
</dbReference>
<dbReference type="HAMAP" id="MF_00493">
    <property type="entry name" value="Transaldolase_2"/>
    <property type="match status" value="1"/>
</dbReference>
<evidence type="ECO:0000256" key="2">
    <source>
        <dbReference type="ARBA" id="ARBA00004496"/>
    </source>
</evidence>
<evidence type="ECO:0000256" key="11">
    <source>
        <dbReference type="HAMAP-Rule" id="MF_00493"/>
    </source>
</evidence>
<feature type="compositionally biased region" description="Low complexity" evidence="12">
    <location>
        <begin position="382"/>
        <end position="401"/>
    </location>
</feature>
<dbReference type="PANTHER" id="PTHR10683">
    <property type="entry name" value="TRANSALDOLASE"/>
    <property type="match status" value="1"/>
</dbReference>
<dbReference type="InterPro" id="IPR004732">
    <property type="entry name" value="Transaldolase_2"/>
</dbReference>
<evidence type="ECO:0000256" key="10">
    <source>
        <dbReference type="ARBA" id="ARBA00048810"/>
    </source>
</evidence>
<reference evidence="13 14" key="1">
    <citation type="submission" date="2016-06" db="EMBL/GenBank/DDBJ databases">
        <authorList>
            <person name="Kjaerup R.B."/>
            <person name="Dalgaard T.S."/>
            <person name="Juul-Madsen H.R."/>
        </authorList>
    </citation>
    <scope>NUCLEOTIDE SEQUENCE [LARGE SCALE GENOMIC DNA]</scope>
    <source>
        <strain evidence="13 14">DSM 43821</strain>
    </source>
</reference>
<evidence type="ECO:0000256" key="7">
    <source>
        <dbReference type="ARBA" id="ARBA00022679"/>
    </source>
</evidence>
<name>A0A1C4XCD8_9ACTN</name>
<dbReference type="InterPro" id="IPR001585">
    <property type="entry name" value="TAL/FSA"/>
</dbReference>
<organism evidence="13 14">
    <name type="scientific">Micromonospora purpureochromogenes</name>
    <dbReference type="NCBI Taxonomy" id="47872"/>
    <lineage>
        <taxon>Bacteria</taxon>
        <taxon>Bacillati</taxon>
        <taxon>Actinomycetota</taxon>
        <taxon>Actinomycetes</taxon>
        <taxon>Micromonosporales</taxon>
        <taxon>Micromonosporaceae</taxon>
        <taxon>Micromonospora</taxon>
    </lineage>
</organism>
<evidence type="ECO:0000256" key="6">
    <source>
        <dbReference type="ARBA" id="ARBA00022490"/>
    </source>
</evidence>
<protein>
    <recommendedName>
        <fullName evidence="5 11">Transaldolase</fullName>
        <ecNumber evidence="5 11">2.2.1.2</ecNumber>
    </recommendedName>
</protein>
<evidence type="ECO:0000256" key="1">
    <source>
        <dbReference type="ARBA" id="ARBA00003518"/>
    </source>
</evidence>
<evidence type="ECO:0000256" key="12">
    <source>
        <dbReference type="SAM" id="MobiDB-lite"/>
    </source>
</evidence>
<dbReference type="NCBIfam" id="NF002881">
    <property type="entry name" value="PRK03343.1"/>
    <property type="match status" value="1"/>
</dbReference>
<keyword evidence="6 11" id="KW-0963">Cytoplasm</keyword>
<dbReference type="PROSITE" id="PS01054">
    <property type="entry name" value="TRANSALDOLASE_1"/>
    <property type="match status" value="1"/>
</dbReference>
<dbReference type="Proteomes" id="UP000198228">
    <property type="component" value="Chromosome I"/>
</dbReference>
<dbReference type="GO" id="GO:0005975">
    <property type="term" value="P:carbohydrate metabolic process"/>
    <property type="evidence" value="ECO:0007669"/>
    <property type="project" value="InterPro"/>
</dbReference>
<keyword evidence="8 11" id="KW-0570">Pentose shunt</keyword>
<evidence type="ECO:0000256" key="4">
    <source>
        <dbReference type="ARBA" id="ARBA00008426"/>
    </source>
</evidence>
<dbReference type="PANTHER" id="PTHR10683:SF31">
    <property type="entry name" value="TRANSALDOLASE"/>
    <property type="match status" value="1"/>
</dbReference>
<evidence type="ECO:0000256" key="8">
    <source>
        <dbReference type="ARBA" id="ARBA00023126"/>
    </source>
</evidence>
<dbReference type="CDD" id="cd00955">
    <property type="entry name" value="Transaldolase_like"/>
    <property type="match status" value="1"/>
</dbReference>
<accession>A0A1C4XCD8</accession>
<evidence type="ECO:0000313" key="14">
    <source>
        <dbReference type="Proteomes" id="UP000198228"/>
    </source>
</evidence>
<comment type="function">
    <text evidence="1 11">Transaldolase is important for the balance of metabolites in the pentose-phosphate pathway.</text>
</comment>
<comment type="subcellular location">
    <subcellularLocation>
        <location evidence="2 11">Cytoplasm</location>
    </subcellularLocation>
</comment>
<dbReference type="Gene3D" id="3.20.20.70">
    <property type="entry name" value="Aldolase class I"/>
    <property type="match status" value="1"/>
</dbReference>
<dbReference type="AlphaFoldDB" id="A0A1C4XCD8"/>
<dbReference type="InterPro" id="IPR018225">
    <property type="entry name" value="Transaldolase_AS"/>
</dbReference>
<dbReference type="GO" id="GO:0004801">
    <property type="term" value="F:transaldolase activity"/>
    <property type="evidence" value="ECO:0007669"/>
    <property type="project" value="UniProtKB-UniRule"/>
</dbReference>
<dbReference type="NCBIfam" id="TIGR00876">
    <property type="entry name" value="tal_mycobact"/>
    <property type="match status" value="1"/>
</dbReference>
<evidence type="ECO:0000256" key="5">
    <source>
        <dbReference type="ARBA" id="ARBA00013151"/>
    </source>
</evidence>
<evidence type="ECO:0000256" key="3">
    <source>
        <dbReference type="ARBA" id="ARBA00004857"/>
    </source>
</evidence>
<dbReference type="SUPFAM" id="SSF51569">
    <property type="entry name" value="Aldolase"/>
    <property type="match status" value="1"/>
</dbReference>
<evidence type="ECO:0000313" key="13">
    <source>
        <dbReference type="EMBL" id="SCF06128.1"/>
    </source>
</evidence>
<dbReference type="GO" id="GO:0005737">
    <property type="term" value="C:cytoplasm"/>
    <property type="evidence" value="ECO:0007669"/>
    <property type="project" value="UniProtKB-SubCell"/>
</dbReference>
<proteinExistence type="inferred from homology"/>
<dbReference type="EMBL" id="LT607410">
    <property type="protein sequence ID" value="SCF06128.1"/>
    <property type="molecule type" value="Genomic_DNA"/>
</dbReference>
<sequence>MTDRLGELSAAGVAIWLDDLSRTRLSSGGLDQLRREKHLVGVTSNPTIFAKALSDADEYNWQLKDLAIRGVDVEESVRMLTTYDVRWACDVMRPAYDASGGVDGRVSIEVDPRLAHEAEKTVAEAGALWWLIDRPNLFIKIPATEAGLPAITATLAQGISVNVTLIFGLDRYSQVMEAFLAGLEQAKANGHDLSKIGSVASFFVSRVDTEVDKRLDRMAGEAADAAGKERALGLKGRAAVANARLAYERYGKVFSSDRWQVLADAGAHPQRPLWASTSTKNPDYRDVIYVEELIAPGTVNTMPESVIHAYADHGETRGGDTITGAYDEARKVFTDLESVGVDMSDVILTLEREGVEKFEASWLELLDGVRRSLTAAAQGTGAPNKAAKGSAQAAEQAGGNA</sequence>
<gene>
    <name evidence="11" type="primary">tal</name>
    <name evidence="13" type="ORF">GA0074696_2490</name>
</gene>
<comment type="pathway">
    <text evidence="3 11">Carbohydrate degradation; pentose phosphate pathway; D-glyceraldehyde 3-phosphate and beta-D-fructose 6-phosphate from D-ribose 5-phosphate and D-xylulose 5-phosphate (non-oxidative stage): step 2/3.</text>
</comment>
<feature type="active site" description="Schiff-base intermediate with substrate" evidence="11">
    <location>
        <position position="140"/>
    </location>
</feature>
<dbReference type="PIRSF" id="PIRSF036915">
    <property type="entry name" value="Trnald_Bac_Plnt"/>
    <property type="match status" value="1"/>
</dbReference>
<comment type="similarity">
    <text evidence="4 11">Belongs to the transaldolase family. Type 2 subfamily.</text>
</comment>
<keyword evidence="7 11" id="KW-0808">Transferase</keyword>
<keyword evidence="9 11" id="KW-0704">Schiff base</keyword>
<dbReference type="InterPro" id="IPR013785">
    <property type="entry name" value="Aldolase_TIM"/>
</dbReference>
<dbReference type="RefSeq" id="WP_088961249.1">
    <property type="nucleotide sequence ID" value="NZ_LT607410.1"/>
</dbReference>